<reference evidence="11" key="2">
    <citation type="submission" date="2017-05" db="UniProtKB">
        <authorList>
            <consortium name="EnsemblMetazoa"/>
        </authorList>
    </citation>
    <scope>IDENTIFICATION</scope>
</reference>
<evidence type="ECO:0000256" key="7">
    <source>
        <dbReference type="SAM" id="MobiDB-lite"/>
    </source>
</evidence>
<dbReference type="eggNOG" id="KOG3847">
    <property type="taxonomic scope" value="Eukaryota"/>
</dbReference>
<dbReference type="PROSITE" id="PS51258">
    <property type="entry name" value="MHD1"/>
    <property type="match status" value="1"/>
</dbReference>
<dbReference type="eggNOG" id="KOG1328">
    <property type="taxonomic scope" value="Eukaryota"/>
</dbReference>
<feature type="domain" description="C2" evidence="8">
    <location>
        <begin position="1010"/>
        <end position="1138"/>
    </location>
</feature>
<dbReference type="Pfam" id="PF00168">
    <property type="entry name" value="C2"/>
    <property type="match status" value="2"/>
</dbReference>
<dbReference type="KEGG" id="aqu:105313252"/>
<evidence type="ECO:0000313" key="12">
    <source>
        <dbReference type="Proteomes" id="UP000007879"/>
    </source>
</evidence>
<gene>
    <name evidence="11" type="primary">105313252</name>
</gene>
<keyword evidence="5" id="KW-0963">Cytoplasm</keyword>
<dbReference type="OrthoDB" id="7976202at2759"/>
<evidence type="ECO:0000313" key="11">
    <source>
        <dbReference type="EnsemblMetazoa" id="Aqu2.1.28085_001"/>
    </source>
</evidence>
<evidence type="ECO:0000256" key="2">
    <source>
        <dbReference type="ARBA" id="ARBA00004603"/>
    </source>
</evidence>
<dbReference type="AlphaFoldDB" id="A0A1X7UJD6"/>
<feature type="domain" description="MHD1" evidence="9">
    <location>
        <begin position="639"/>
        <end position="764"/>
    </location>
</feature>
<feature type="compositionally biased region" description="Basic and acidic residues" evidence="7">
    <location>
        <begin position="63"/>
        <end position="80"/>
    </location>
</feature>
<dbReference type="GO" id="GO:0005770">
    <property type="term" value="C:late endosome"/>
    <property type="evidence" value="ECO:0007669"/>
    <property type="project" value="UniProtKB-SubCell"/>
</dbReference>
<dbReference type="InterPro" id="IPR000008">
    <property type="entry name" value="C2_dom"/>
</dbReference>
<protein>
    <recommendedName>
        <fullName evidence="13">C2 domain-containing protein</fullName>
    </recommendedName>
</protein>
<feature type="domain" description="C2" evidence="8">
    <location>
        <begin position="200"/>
        <end position="350"/>
    </location>
</feature>
<keyword evidence="6" id="KW-0967">Endosome</keyword>
<dbReference type="Gene3D" id="2.60.40.150">
    <property type="entry name" value="C2 domain"/>
    <property type="match status" value="2"/>
</dbReference>
<dbReference type="InterPro" id="IPR052095">
    <property type="entry name" value="UNC-13_domain"/>
</dbReference>
<proteinExistence type="inferred from homology"/>
<accession>A0A1X7UJD6</accession>
<evidence type="ECO:0000259" key="10">
    <source>
        <dbReference type="PROSITE" id="PS51259"/>
    </source>
</evidence>
<organism evidence="11">
    <name type="scientific">Amphimedon queenslandica</name>
    <name type="common">Sponge</name>
    <dbReference type="NCBI Taxonomy" id="400682"/>
    <lineage>
        <taxon>Eukaryota</taxon>
        <taxon>Metazoa</taxon>
        <taxon>Porifera</taxon>
        <taxon>Demospongiae</taxon>
        <taxon>Heteroscleromorpha</taxon>
        <taxon>Haplosclerida</taxon>
        <taxon>Niphatidae</taxon>
        <taxon>Amphimedon</taxon>
    </lineage>
</organism>
<dbReference type="SUPFAM" id="SSF49562">
    <property type="entry name" value="C2 domain (Calcium/lipid-binding domain, CaLB)"/>
    <property type="match status" value="2"/>
</dbReference>
<evidence type="ECO:0000256" key="4">
    <source>
        <dbReference type="ARBA" id="ARBA00022483"/>
    </source>
</evidence>
<dbReference type="SMART" id="SM00239">
    <property type="entry name" value="C2"/>
    <property type="match status" value="2"/>
</dbReference>
<dbReference type="EnsemblMetazoa" id="Aqu2.1.28085_001">
    <property type="protein sequence ID" value="Aqu2.1.28085_001"/>
    <property type="gene ID" value="Aqu2.1.28085"/>
</dbReference>
<evidence type="ECO:0000256" key="3">
    <source>
        <dbReference type="ARBA" id="ARBA00005823"/>
    </source>
</evidence>
<dbReference type="InterPro" id="IPR035892">
    <property type="entry name" value="C2_domain_sf"/>
</dbReference>
<name>A0A1X7UJD6_AMPQE</name>
<evidence type="ECO:0000256" key="1">
    <source>
        <dbReference type="ARBA" id="ARBA00004496"/>
    </source>
</evidence>
<dbReference type="PANTHER" id="PTHR45999">
    <property type="entry name" value="UNC-13-4A, ISOFORM B"/>
    <property type="match status" value="1"/>
</dbReference>
<dbReference type="GO" id="GO:0099503">
    <property type="term" value="C:secretory vesicle"/>
    <property type="evidence" value="ECO:0007669"/>
    <property type="project" value="TreeGrafter"/>
</dbReference>
<evidence type="ECO:0000259" key="8">
    <source>
        <dbReference type="PROSITE" id="PS50004"/>
    </source>
</evidence>
<dbReference type="PROSITE" id="PS51259">
    <property type="entry name" value="MHD2"/>
    <property type="match status" value="1"/>
</dbReference>
<dbReference type="PROSITE" id="PS50004">
    <property type="entry name" value="C2"/>
    <property type="match status" value="2"/>
</dbReference>
<keyword evidence="12" id="KW-1185">Reference proteome</keyword>
<dbReference type="GO" id="GO:0006887">
    <property type="term" value="P:exocytosis"/>
    <property type="evidence" value="ECO:0007669"/>
    <property type="project" value="UniProtKB-KW"/>
</dbReference>
<dbReference type="InParanoid" id="A0A1X7UJD6"/>
<dbReference type="InterPro" id="IPR014772">
    <property type="entry name" value="Munc13_dom-2"/>
</dbReference>
<comment type="similarity">
    <text evidence="3">Belongs to the unc-13 family.</text>
</comment>
<dbReference type="EnsemblMetazoa" id="XM_019998173.1">
    <property type="protein sequence ID" value="XP_019853732.1"/>
    <property type="gene ID" value="LOC105313252"/>
</dbReference>
<evidence type="ECO:0000256" key="6">
    <source>
        <dbReference type="ARBA" id="ARBA00022753"/>
    </source>
</evidence>
<comment type="subcellular location">
    <subcellularLocation>
        <location evidence="1">Cytoplasm</location>
    </subcellularLocation>
    <subcellularLocation>
        <location evidence="2">Late endosome</location>
    </subcellularLocation>
</comment>
<feature type="region of interest" description="Disordered" evidence="7">
    <location>
        <begin position="51"/>
        <end position="108"/>
    </location>
</feature>
<dbReference type="Proteomes" id="UP000007879">
    <property type="component" value="Unassembled WGS sequence"/>
</dbReference>
<dbReference type="InterPro" id="IPR014770">
    <property type="entry name" value="Munc13_1"/>
</dbReference>
<reference evidence="12" key="1">
    <citation type="journal article" date="2010" name="Nature">
        <title>The Amphimedon queenslandica genome and the evolution of animal complexity.</title>
        <authorList>
            <person name="Srivastava M."/>
            <person name="Simakov O."/>
            <person name="Chapman J."/>
            <person name="Fahey B."/>
            <person name="Gauthier M.E."/>
            <person name="Mitros T."/>
            <person name="Richards G.S."/>
            <person name="Conaco C."/>
            <person name="Dacre M."/>
            <person name="Hellsten U."/>
            <person name="Larroux C."/>
            <person name="Putnam N.H."/>
            <person name="Stanke M."/>
            <person name="Adamska M."/>
            <person name="Darling A."/>
            <person name="Degnan S.M."/>
            <person name="Oakley T.H."/>
            <person name="Plachetzki D.C."/>
            <person name="Zhai Y."/>
            <person name="Adamski M."/>
            <person name="Calcino A."/>
            <person name="Cummins S.F."/>
            <person name="Goodstein D.M."/>
            <person name="Harris C."/>
            <person name="Jackson D.J."/>
            <person name="Leys S.P."/>
            <person name="Shu S."/>
            <person name="Woodcroft B.J."/>
            <person name="Vervoort M."/>
            <person name="Kosik K.S."/>
            <person name="Manning G."/>
            <person name="Degnan B.M."/>
            <person name="Rokhsar D.S."/>
        </authorList>
    </citation>
    <scope>NUCLEOTIDE SEQUENCE [LARGE SCALE GENOMIC DNA]</scope>
</reference>
<dbReference type="PANTHER" id="PTHR45999:SF4">
    <property type="entry name" value="UNC-13-4A, ISOFORM B"/>
    <property type="match status" value="1"/>
</dbReference>
<evidence type="ECO:0000259" key="9">
    <source>
        <dbReference type="PROSITE" id="PS51258"/>
    </source>
</evidence>
<dbReference type="Gene3D" id="1.10.357.50">
    <property type="match status" value="1"/>
</dbReference>
<keyword evidence="4" id="KW-0268">Exocytosis</keyword>
<evidence type="ECO:0008006" key="13">
    <source>
        <dbReference type="Google" id="ProtNLM"/>
    </source>
</evidence>
<sequence length="1194" mass="138013">MLCHLNSALQQEEAELYKCIDYTKTLPVDFRHIKMSSIGFHSAVEFINKHRSRSTSPAVSIPDQKHNEEGEIRPETHEEDTSGNNTSRKRDTFTKFHASKKRRLSQTQLDLKKHKDRIQKVKSQNLLLDTEKHKLQMVVPELECLGRCDELESIELSSFHELTNDIVQDVCSSALRVYYDSKSLRDNKTVSDYIEKVFSSVPRHVFDLLDKQSKEKKDKAHVLKCTVLRANNLPAKQYTGTGDVYCIAGVVEKKNINSRASIRKLKEEGLVNQTWQSTVKLKTLDPDWKESFEISITDSHHHYLVIELWDCQKDQEGLAKFFHKEDHFIGRCTYLLHDIPANGEEKTLELMSKRLSGTVTIFLKIIGKTGDKDSQEMYLTHKQLLECIISSESKTDEGHVAHWNCQLPPEAEKLLVQHGLLHHIPPLQHAAIRLNILWKYHRVYRIEVNALNELLRMIRDHESGVHHSNESRLFWIHQLLKDLEEIRNHIINIMKSHLLFFNNFRTFKSISLLKDYLLLLHSLYQIKLIKVHLPKEEHDLKDVLTNAIQMAVPHWMILFTANKKHNHTSLESSLTDLKEICAHCLRQCERAFETVHPIFNGIGVDYFSPFYFSLQKILSGDAESRLKENVSSDTGLLTYVIYRTLQRIVNYSDQVNPVFLKKQKSSLSITKFHDWFEGYVSGWFHAARVSLKGRMDRIIQLDTVVETIDKAPFSSSAVDTHAIFLQIVSYWKEFNWPDRGQSLACLITVVESLCELITYYTQRIISKVKEKLDTGTFTDHDGGIIITNQLCVALNNVHHVSFVLKSVRDELDLERYYKWLDEEKQQDGLPLSERADNMITDLLKVAIEEMWNNIDHIIILLKTKLSPSVTGFIPKILRAPLNADPDQVIEPLIEYITDSVGKLGELLLAPMFLDILHHLWINIVESLFHSYDKIQHTSETRPLHIRLSFVLIHLSDFFEADGKGLNKRIIESEQYLALKNSLFYAVQSTEDIIKTFCSDLVRQQISSKNEFGHLHISHIYHQTEGVLSVEILMAENLPALDRNGKSDPFVQVLLLPPFVFSEANKRIHKTETQKETLNPFFNETINLTTNLGSLLKDGSILVLAVFDHDTFGRNDFAGLCALSCETIPVDHKGIEPKMEHLYLFHYEKTEAYKELELRHNADSLAHDFLKLMKKFAYDGQTHTGHPFHRLLHIH</sequence>
<feature type="domain" description="MHD2" evidence="10">
    <location>
        <begin position="886"/>
        <end position="996"/>
    </location>
</feature>
<evidence type="ECO:0000256" key="5">
    <source>
        <dbReference type="ARBA" id="ARBA00022490"/>
    </source>
</evidence>